<gene>
    <name evidence="1" type="ORF">NZ47_13910</name>
</gene>
<dbReference type="InterPro" id="IPR052949">
    <property type="entry name" value="PA_immunity-related"/>
</dbReference>
<reference evidence="1 2" key="1">
    <citation type="journal article" date="2013" name="PLoS ONE">
        <title>Identification and characterization of three novel lipases belonging to families II and V from Anaerovibrio lipolyticus 5ST.</title>
        <authorList>
            <person name="Prive F."/>
            <person name="Kaderbhai N.N."/>
            <person name="Girdwood S."/>
            <person name="Worgan H.J."/>
            <person name="Pinloche E."/>
            <person name="Scollan N.D."/>
            <person name="Huws S.A."/>
            <person name="Newbold C.J."/>
        </authorList>
    </citation>
    <scope>NUCLEOTIDE SEQUENCE [LARGE SCALE GENOMIC DNA]</scope>
    <source>
        <strain evidence="1 2">5S</strain>
    </source>
</reference>
<name>A0A0B2JF87_9FIRM</name>
<accession>A0A0B2JF87</accession>
<evidence type="ECO:0008006" key="3">
    <source>
        <dbReference type="Google" id="ProtNLM"/>
    </source>
</evidence>
<dbReference type="STRING" id="82374.NZ47_13910"/>
<dbReference type="InterPro" id="IPR001646">
    <property type="entry name" value="5peptide_repeat"/>
</dbReference>
<dbReference type="Pfam" id="PF13599">
    <property type="entry name" value="Pentapeptide_4"/>
    <property type="match status" value="1"/>
</dbReference>
<dbReference type="RefSeq" id="WP_039212338.1">
    <property type="nucleotide sequence ID" value="NZ_JSCE01000263.1"/>
</dbReference>
<evidence type="ECO:0000313" key="2">
    <source>
        <dbReference type="Proteomes" id="UP000030993"/>
    </source>
</evidence>
<protein>
    <recommendedName>
        <fullName evidence="3">Pentapeptide repeat-containing protein</fullName>
    </recommendedName>
</protein>
<dbReference type="Gene3D" id="2.160.20.80">
    <property type="entry name" value="E3 ubiquitin-protein ligase SopA"/>
    <property type="match status" value="1"/>
</dbReference>
<dbReference type="PANTHER" id="PTHR42999">
    <property type="entry name" value="ANTIBIOTIC RESISTANCE PROTEIN MCBG"/>
    <property type="match status" value="1"/>
</dbReference>
<comment type="caution">
    <text evidence="1">The sequence shown here is derived from an EMBL/GenBank/DDBJ whole genome shotgun (WGS) entry which is preliminary data.</text>
</comment>
<dbReference type="EMBL" id="JSCE01000263">
    <property type="protein sequence ID" value="KHM45448.1"/>
    <property type="molecule type" value="Genomic_DNA"/>
</dbReference>
<dbReference type="SUPFAM" id="SSF141571">
    <property type="entry name" value="Pentapeptide repeat-like"/>
    <property type="match status" value="1"/>
</dbReference>
<keyword evidence="2" id="KW-1185">Reference proteome</keyword>
<dbReference type="AlphaFoldDB" id="A0A0B2JF87"/>
<organism evidence="1 2">
    <name type="scientific">Anaerovibrio lipolyticus</name>
    <dbReference type="NCBI Taxonomy" id="82374"/>
    <lineage>
        <taxon>Bacteria</taxon>
        <taxon>Bacillati</taxon>
        <taxon>Bacillota</taxon>
        <taxon>Negativicutes</taxon>
        <taxon>Selenomonadales</taxon>
        <taxon>Selenomonadaceae</taxon>
        <taxon>Anaerovibrio</taxon>
    </lineage>
</organism>
<evidence type="ECO:0000313" key="1">
    <source>
        <dbReference type="EMBL" id="KHM45448.1"/>
    </source>
</evidence>
<dbReference type="PANTHER" id="PTHR42999:SF2">
    <property type="match status" value="1"/>
</dbReference>
<proteinExistence type="predicted"/>
<sequence>MGRGKSKRKALQKKKRLAKMKQGKLVPFDLQNSPIKYTGIKNRYCYKTNIHKLIYKEGQFFNVKYQASNITMCNFKNARFENVDFVGCNLKASNFSDAVLKNVIFTNCNLKCVTFEGCHFENVYFITTNTRFCEAMPSSGYTILTRYPQINIEGIDQLQEALGGFNLIDDVYKYHVLHVTHKRVNLWNISILLDMYGNNIGRALLAFSKRDKLRHLYTLGSYMNFIACYLKK</sequence>
<dbReference type="Proteomes" id="UP000030993">
    <property type="component" value="Unassembled WGS sequence"/>
</dbReference>